<protein>
    <submittedName>
        <fullName evidence="6">Conserved protein</fullName>
    </submittedName>
</protein>
<feature type="zinc finger region" description="dksA C4-type" evidence="4">
    <location>
        <begin position="88"/>
        <end position="112"/>
    </location>
</feature>
<keyword evidence="1" id="KW-0479">Metal-binding</keyword>
<gene>
    <name evidence="6" type="ORF">M2A_2509</name>
</gene>
<dbReference type="RefSeq" id="WP_045448114.1">
    <property type="nucleotide sequence ID" value="NZ_BBIO01000014.1"/>
</dbReference>
<evidence type="ECO:0000256" key="3">
    <source>
        <dbReference type="ARBA" id="ARBA00022833"/>
    </source>
</evidence>
<dbReference type="AlphaFoldDB" id="A0A081BD92"/>
<accession>A0A081BD92</accession>
<dbReference type="Proteomes" id="UP000028702">
    <property type="component" value="Unassembled WGS sequence"/>
</dbReference>
<keyword evidence="3" id="KW-0862">Zinc</keyword>
<proteinExistence type="predicted"/>
<evidence type="ECO:0000256" key="2">
    <source>
        <dbReference type="ARBA" id="ARBA00022771"/>
    </source>
</evidence>
<evidence type="ECO:0000256" key="4">
    <source>
        <dbReference type="PROSITE-ProRule" id="PRU00510"/>
    </source>
</evidence>
<dbReference type="GO" id="GO:0008270">
    <property type="term" value="F:zinc ion binding"/>
    <property type="evidence" value="ECO:0007669"/>
    <property type="project" value="UniProtKB-KW"/>
</dbReference>
<dbReference type="PANTHER" id="PTHR33823">
    <property type="entry name" value="RNA POLYMERASE-BINDING TRANSCRIPTION FACTOR DKSA-RELATED"/>
    <property type="match status" value="1"/>
</dbReference>
<evidence type="ECO:0000259" key="5">
    <source>
        <dbReference type="Pfam" id="PF01258"/>
    </source>
</evidence>
<dbReference type="SUPFAM" id="SSF57716">
    <property type="entry name" value="Glucocorticoid receptor-like (DNA-binding domain)"/>
    <property type="match status" value="1"/>
</dbReference>
<reference evidence="6 7" key="1">
    <citation type="submission" date="2014-07" db="EMBL/GenBank/DDBJ databases">
        <title>Tepidicaulis marinum gen. nov., sp. nov., a novel marine bacterium denitrifying nitrate to nitrous oxide strictly under microaerobic conditions.</title>
        <authorList>
            <person name="Takeuchi M."/>
            <person name="Yamagishi T."/>
            <person name="Kamagata Y."/>
            <person name="Oshima K."/>
            <person name="Hattori M."/>
            <person name="Katayama T."/>
            <person name="Hanada S."/>
            <person name="Tamaki H."/>
            <person name="Marumo K."/>
            <person name="Maeda H."/>
            <person name="Nedachi M."/>
            <person name="Iwasaki W."/>
            <person name="Suwa Y."/>
            <person name="Sakata S."/>
        </authorList>
    </citation>
    <scope>NUCLEOTIDE SEQUENCE [LARGE SCALE GENOMIC DNA]</scope>
    <source>
        <strain evidence="6 7">MA2</strain>
    </source>
</reference>
<organism evidence="6 7">
    <name type="scientific">Tepidicaulis marinus</name>
    <dbReference type="NCBI Taxonomy" id="1333998"/>
    <lineage>
        <taxon>Bacteria</taxon>
        <taxon>Pseudomonadati</taxon>
        <taxon>Pseudomonadota</taxon>
        <taxon>Alphaproteobacteria</taxon>
        <taxon>Hyphomicrobiales</taxon>
        <taxon>Parvibaculaceae</taxon>
        <taxon>Tepidicaulis</taxon>
    </lineage>
</organism>
<evidence type="ECO:0000313" key="6">
    <source>
        <dbReference type="EMBL" id="GAK46010.1"/>
    </source>
</evidence>
<dbReference type="SUPFAM" id="SSF109635">
    <property type="entry name" value="DnaK suppressor protein DksA, alpha-hairpin domain"/>
    <property type="match status" value="1"/>
</dbReference>
<dbReference type="PANTHER" id="PTHR33823:SF4">
    <property type="entry name" value="GENERAL STRESS PROTEIN 16O"/>
    <property type="match status" value="1"/>
</dbReference>
<dbReference type="STRING" id="1333998.M2A_2509"/>
<keyword evidence="2" id="KW-0863">Zinc-finger</keyword>
<name>A0A081BD92_9HYPH</name>
<dbReference type="eggNOG" id="COG1734">
    <property type="taxonomic scope" value="Bacteria"/>
</dbReference>
<evidence type="ECO:0000256" key="1">
    <source>
        <dbReference type="ARBA" id="ARBA00022723"/>
    </source>
</evidence>
<keyword evidence="7" id="KW-1185">Reference proteome</keyword>
<feature type="domain" description="Zinc finger DksA/TraR C4-type" evidence="5">
    <location>
        <begin position="83"/>
        <end position="111"/>
    </location>
</feature>
<dbReference type="Gene3D" id="1.20.120.910">
    <property type="entry name" value="DksA, coiled-coil domain"/>
    <property type="match status" value="1"/>
</dbReference>
<comment type="caution">
    <text evidence="6">The sequence shown here is derived from an EMBL/GenBank/DDBJ whole genome shotgun (WGS) entry which is preliminary data.</text>
</comment>
<sequence length="114" mass="12513">MDDLTESELARYKALLLAQKDELDALSGASREAVKTVTLDQQSVGRLSRMDAMQAQAMAQETARRRQVQLKKIDAALSRMDEGEYGYCAVCGEPIARKRLDLDPAAATCIAHAK</sequence>
<dbReference type="EMBL" id="BBIO01000014">
    <property type="protein sequence ID" value="GAK46010.1"/>
    <property type="molecule type" value="Genomic_DNA"/>
</dbReference>
<dbReference type="Pfam" id="PF01258">
    <property type="entry name" value="zf-dskA_traR"/>
    <property type="match status" value="1"/>
</dbReference>
<dbReference type="InterPro" id="IPR000962">
    <property type="entry name" value="Znf_DskA_TraR"/>
</dbReference>
<dbReference type="PROSITE" id="PS51128">
    <property type="entry name" value="ZF_DKSA_2"/>
    <property type="match status" value="1"/>
</dbReference>
<dbReference type="InterPro" id="IPR037187">
    <property type="entry name" value="DnaK_N"/>
</dbReference>
<evidence type="ECO:0000313" key="7">
    <source>
        <dbReference type="Proteomes" id="UP000028702"/>
    </source>
</evidence>